<dbReference type="eggNOG" id="COG1075">
    <property type="taxonomic scope" value="Bacteria"/>
</dbReference>
<gene>
    <name evidence="2" type="ordered locus">MICA_723</name>
</gene>
<evidence type="ECO:0000313" key="2">
    <source>
        <dbReference type="EMBL" id="AEP09057.1"/>
    </source>
</evidence>
<dbReference type="InterPro" id="IPR000073">
    <property type="entry name" value="AB_hydrolase_1"/>
</dbReference>
<dbReference type="EMBL" id="CP002382">
    <property type="protein sequence ID" value="AEP09057.1"/>
    <property type="molecule type" value="Genomic_DNA"/>
</dbReference>
<dbReference type="RefSeq" id="WP_014102280.1">
    <property type="nucleotide sequence ID" value="NC_016026.1"/>
</dbReference>
<dbReference type="InterPro" id="IPR029058">
    <property type="entry name" value="AB_hydrolase_fold"/>
</dbReference>
<dbReference type="Proteomes" id="UP000009286">
    <property type="component" value="Chromosome"/>
</dbReference>
<dbReference type="OrthoDB" id="7389193at2"/>
<evidence type="ECO:0000313" key="3">
    <source>
        <dbReference type="Proteomes" id="UP000009286"/>
    </source>
</evidence>
<dbReference type="Gene3D" id="3.40.50.1820">
    <property type="entry name" value="alpha/beta hydrolase"/>
    <property type="match status" value="1"/>
</dbReference>
<protein>
    <submittedName>
        <fullName evidence="2">PGAP1-like family protein</fullName>
    </submittedName>
</protein>
<dbReference type="STRING" id="856793.MICA_723"/>
<name>G2KQC1_MICAA</name>
<accession>G2KQC1</accession>
<dbReference type="AlphaFoldDB" id="G2KQC1"/>
<sequence>MGKRLGLPRLLNTFTEQVRAGAEVYDFFRKRDELIDLTPPGDGRPVMIVPGFGASDISTKILRDFLRDKGFEAHGWGGGLNAGPSEGALRQCREQLEMLSKKFPGQKVTLVGHSLGGVFARELARAFPDQVDQVITLGAPFGADDDHSELSVRVLLKAFHLLYGGRRDFVGRAPLTDHLMEPLPVPTTAVYSQNDGVVNWRQCITAPAENAENVEVQSSHIGLGMNKQSVTVLMDRLSQKPGTWVPFDRAKYADLGYPQAQAHETYEMPYRPKRPHGPHSKVF</sequence>
<feature type="domain" description="AB hydrolase-1" evidence="1">
    <location>
        <begin position="49"/>
        <end position="144"/>
    </location>
</feature>
<dbReference type="HOGENOM" id="CLU_071821_1_0_5"/>
<dbReference type="SUPFAM" id="SSF53474">
    <property type="entry name" value="alpha/beta-Hydrolases"/>
    <property type="match status" value="1"/>
</dbReference>
<proteinExistence type="predicted"/>
<organism evidence="2 3">
    <name type="scientific">Micavibrio aeruginosavorus (strain ARL-13)</name>
    <dbReference type="NCBI Taxonomy" id="856793"/>
    <lineage>
        <taxon>Bacteria</taxon>
        <taxon>Pseudomonadati</taxon>
        <taxon>Bdellovibrionota</taxon>
        <taxon>Bdellovibrionia</taxon>
        <taxon>Bdellovibrionales</taxon>
        <taxon>Pseudobdellovibrionaceae</taxon>
        <taxon>Micavibrio</taxon>
    </lineage>
</organism>
<evidence type="ECO:0000259" key="1">
    <source>
        <dbReference type="Pfam" id="PF00561"/>
    </source>
</evidence>
<dbReference type="KEGG" id="mai:MICA_723"/>
<dbReference type="Pfam" id="PF00561">
    <property type="entry name" value="Abhydrolase_1"/>
    <property type="match status" value="1"/>
</dbReference>
<keyword evidence="3" id="KW-1185">Reference proteome</keyword>
<reference evidence="2 3" key="1">
    <citation type="journal article" date="2011" name="BMC Genomics">
        <title>Genomic insights into an obligate epibiotic bacterial predator: Micavibrio aeruginosavorus ARL-13.</title>
        <authorList>
            <person name="Wang Z."/>
            <person name="Kadouri D."/>
            <person name="Wu M."/>
        </authorList>
    </citation>
    <scope>NUCLEOTIDE SEQUENCE [LARGE SCALE GENOMIC DNA]</scope>
    <source>
        <strain evidence="2 3">ARL-13</strain>
    </source>
</reference>